<gene>
    <name evidence="1" type="ORF">PRUPE_4G240200</name>
</gene>
<evidence type="ECO:0000313" key="2">
    <source>
        <dbReference type="Proteomes" id="UP000006882"/>
    </source>
</evidence>
<dbReference type="AlphaFoldDB" id="A0A251PQ43"/>
<accession>A0A251PQ43</accession>
<evidence type="ECO:0000313" key="1">
    <source>
        <dbReference type="EMBL" id="ONI13709.1"/>
    </source>
</evidence>
<dbReference type="EMBL" id="CM007654">
    <property type="protein sequence ID" value="ONI13709.1"/>
    <property type="molecule type" value="Genomic_DNA"/>
</dbReference>
<name>A0A251PQ43_PRUPE</name>
<dbReference type="Gramene" id="ONI13709">
    <property type="protein sequence ID" value="ONI13709"/>
    <property type="gene ID" value="PRUPE_4G240200"/>
</dbReference>
<organism evidence="1 2">
    <name type="scientific">Prunus persica</name>
    <name type="common">Peach</name>
    <name type="synonym">Amygdalus persica</name>
    <dbReference type="NCBI Taxonomy" id="3760"/>
    <lineage>
        <taxon>Eukaryota</taxon>
        <taxon>Viridiplantae</taxon>
        <taxon>Streptophyta</taxon>
        <taxon>Embryophyta</taxon>
        <taxon>Tracheophyta</taxon>
        <taxon>Spermatophyta</taxon>
        <taxon>Magnoliopsida</taxon>
        <taxon>eudicotyledons</taxon>
        <taxon>Gunneridae</taxon>
        <taxon>Pentapetalae</taxon>
        <taxon>rosids</taxon>
        <taxon>fabids</taxon>
        <taxon>Rosales</taxon>
        <taxon>Rosaceae</taxon>
        <taxon>Amygdaloideae</taxon>
        <taxon>Amygdaleae</taxon>
        <taxon>Prunus</taxon>
    </lineage>
</organism>
<keyword evidence="2" id="KW-1185">Reference proteome</keyword>
<dbReference type="Proteomes" id="UP000006882">
    <property type="component" value="Chromosome G4"/>
</dbReference>
<proteinExistence type="predicted"/>
<sequence>MLRLIDNFDELELYDTQGQSCRNCLRSQLRCHCPLNEFENKPVFASYPHIFMFPFVEINFSEKFGFLFQKFIRYIEVVCCS</sequence>
<reference evidence="1 2" key="1">
    <citation type="journal article" date="2013" name="Nat. Genet.">
        <title>The high-quality draft genome of peach (Prunus persica) identifies unique patterns of genetic diversity, domestication and genome evolution.</title>
        <authorList>
            <consortium name="International Peach Genome Initiative"/>
            <person name="Verde I."/>
            <person name="Abbott A.G."/>
            <person name="Scalabrin S."/>
            <person name="Jung S."/>
            <person name="Shu S."/>
            <person name="Marroni F."/>
            <person name="Zhebentyayeva T."/>
            <person name="Dettori M.T."/>
            <person name="Grimwood J."/>
            <person name="Cattonaro F."/>
            <person name="Zuccolo A."/>
            <person name="Rossini L."/>
            <person name="Jenkins J."/>
            <person name="Vendramin E."/>
            <person name="Meisel L.A."/>
            <person name="Decroocq V."/>
            <person name="Sosinski B."/>
            <person name="Prochnik S."/>
            <person name="Mitros T."/>
            <person name="Policriti A."/>
            <person name="Cipriani G."/>
            <person name="Dondini L."/>
            <person name="Ficklin S."/>
            <person name="Goodstein D.M."/>
            <person name="Xuan P."/>
            <person name="Del Fabbro C."/>
            <person name="Aramini V."/>
            <person name="Copetti D."/>
            <person name="Gonzalez S."/>
            <person name="Horner D.S."/>
            <person name="Falchi R."/>
            <person name="Lucas S."/>
            <person name="Mica E."/>
            <person name="Maldonado J."/>
            <person name="Lazzari B."/>
            <person name="Bielenberg D."/>
            <person name="Pirona R."/>
            <person name="Miculan M."/>
            <person name="Barakat A."/>
            <person name="Testolin R."/>
            <person name="Stella A."/>
            <person name="Tartarini S."/>
            <person name="Tonutti P."/>
            <person name="Arus P."/>
            <person name="Orellana A."/>
            <person name="Wells C."/>
            <person name="Main D."/>
            <person name="Vizzotto G."/>
            <person name="Silva H."/>
            <person name="Salamini F."/>
            <person name="Schmutz J."/>
            <person name="Morgante M."/>
            <person name="Rokhsar D.S."/>
        </authorList>
    </citation>
    <scope>NUCLEOTIDE SEQUENCE [LARGE SCALE GENOMIC DNA]</scope>
    <source>
        <strain evidence="2">cv. Nemared</strain>
    </source>
</reference>
<protein>
    <submittedName>
        <fullName evidence="1">Uncharacterized protein</fullName>
    </submittedName>
</protein>